<feature type="domain" description="DUF4220" evidence="2">
    <location>
        <begin position="52"/>
        <end position="401"/>
    </location>
</feature>
<feature type="transmembrane region" description="Helical" evidence="1">
    <location>
        <begin position="135"/>
        <end position="162"/>
    </location>
</feature>
<feature type="transmembrane region" description="Helical" evidence="1">
    <location>
        <begin position="535"/>
        <end position="556"/>
    </location>
</feature>
<keyword evidence="1" id="KW-1133">Transmembrane helix</keyword>
<name>B9RGE9_RICCO</name>
<organism evidence="3 4">
    <name type="scientific">Ricinus communis</name>
    <name type="common">Castor bean</name>
    <dbReference type="NCBI Taxonomy" id="3988"/>
    <lineage>
        <taxon>Eukaryota</taxon>
        <taxon>Viridiplantae</taxon>
        <taxon>Streptophyta</taxon>
        <taxon>Embryophyta</taxon>
        <taxon>Tracheophyta</taxon>
        <taxon>Spermatophyta</taxon>
        <taxon>Magnoliopsida</taxon>
        <taxon>eudicotyledons</taxon>
        <taxon>Gunneridae</taxon>
        <taxon>Pentapetalae</taxon>
        <taxon>rosids</taxon>
        <taxon>fabids</taxon>
        <taxon>Malpighiales</taxon>
        <taxon>Euphorbiaceae</taxon>
        <taxon>Acalyphoideae</taxon>
        <taxon>Acalypheae</taxon>
        <taxon>Ricinus</taxon>
    </lineage>
</organism>
<dbReference type="AlphaFoldDB" id="B9RGE9"/>
<dbReference type="InterPro" id="IPR007658">
    <property type="entry name" value="DUF594"/>
</dbReference>
<gene>
    <name evidence="3" type="ORF">RCOM_1453620</name>
</gene>
<evidence type="ECO:0000313" key="4">
    <source>
        <dbReference type="Proteomes" id="UP000008311"/>
    </source>
</evidence>
<dbReference type="Proteomes" id="UP000008311">
    <property type="component" value="Unassembled WGS sequence"/>
</dbReference>
<dbReference type="InParanoid" id="B9RGE9"/>
<dbReference type="PANTHER" id="PTHR31325">
    <property type="entry name" value="OS01G0798800 PROTEIN-RELATED"/>
    <property type="match status" value="1"/>
</dbReference>
<dbReference type="InterPro" id="IPR025315">
    <property type="entry name" value="DUF4220"/>
</dbReference>
<reference evidence="4" key="1">
    <citation type="journal article" date="2010" name="Nat. Biotechnol.">
        <title>Draft genome sequence of the oilseed species Ricinus communis.</title>
        <authorList>
            <person name="Chan A.P."/>
            <person name="Crabtree J."/>
            <person name="Zhao Q."/>
            <person name="Lorenzi H."/>
            <person name="Orvis J."/>
            <person name="Puiu D."/>
            <person name="Melake-Berhan A."/>
            <person name="Jones K.M."/>
            <person name="Redman J."/>
            <person name="Chen G."/>
            <person name="Cahoon E.B."/>
            <person name="Gedil M."/>
            <person name="Stanke M."/>
            <person name="Haas B.J."/>
            <person name="Wortman J.R."/>
            <person name="Fraser-Liggett C.M."/>
            <person name="Ravel J."/>
            <person name="Rabinowicz P.D."/>
        </authorList>
    </citation>
    <scope>NUCLEOTIDE SEQUENCE [LARGE SCALE GENOMIC DNA]</scope>
    <source>
        <strain evidence="4">cv. Hale</strain>
    </source>
</reference>
<feature type="transmembrane region" description="Helical" evidence="1">
    <location>
        <begin position="49"/>
        <end position="69"/>
    </location>
</feature>
<dbReference type="STRING" id="3988.B9RGE9"/>
<proteinExistence type="predicted"/>
<feature type="transmembrane region" description="Helical" evidence="1">
    <location>
        <begin position="336"/>
        <end position="358"/>
    </location>
</feature>
<feature type="transmembrane region" description="Helical" evidence="1">
    <location>
        <begin position="20"/>
        <end position="37"/>
    </location>
</feature>
<sequence>MADVFPPSLRKLWKDWELRALVLLSLILQIILIFLGNRRKYSSKTWLRIVLWCTYLTADWVATVALGVLSNNLGDVLHSDDGKSVALDADTELTAFWAPFLLLHLGGPDTVTAYAMEDNELWLRHFLELGVQTGVALYIFILAWTGSHLSILTIPMIFAGLIKYGERTLVLRSASNEQFRDCMLSKPDPGPNYPKFMQEYNLKEFEGYRVEAEEMLEVEVQVDDSIRGGSGPDAPQLLNAYNSFQIFKRLFVDLILSFQDKENSQILFKNMSFIDAFKVVEIELGFMFDVLYTKASVIYSVKGCILRCISLSFTCSVLVLFTIFVADKVKFNNVDLILTFLLLAVAIFLEIYAVLLLLSSDWTDIYMSKYAYSAVRKTINFLQLPKHMRWSNALAQYNLLSVSLNTKPAICHGIQRLFCIDKLMEKYRYRNFKQVSPDLKSLIFDHLLKKLDILENEKVENDNERASRDQMLRAQSLVLVSFGHPELKWSTDEMDFDQSILIWHIATYLCYRKDHEEISDPILASRRMSKRLSKYMLYLLIMCPFMLPMGIGNIRYRDTCAEVTKYLQERKSILGDSDVRKNYCIFGLECYRKMKIKLQKREACEMLLQVNTAVLPKKVKGDRSKSVLFDACRLASQLEDIADKEIKWEMVCKSWVERLTYAASQCSGTYHAQQLRRGGELLTHVWLLMSHLGLTDQFQISQGHARAKLVAK</sequence>
<feature type="transmembrane region" description="Helical" evidence="1">
    <location>
        <begin position="304"/>
        <end position="324"/>
    </location>
</feature>
<evidence type="ECO:0000313" key="3">
    <source>
        <dbReference type="EMBL" id="EEF49604.1"/>
    </source>
</evidence>
<dbReference type="EMBL" id="EQ973778">
    <property type="protein sequence ID" value="EEF49604.1"/>
    <property type="molecule type" value="Genomic_DNA"/>
</dbReference>
<keyword evidence="1" id="KW-0472">Membrane</keyword>
<keyword evidence="1" id="KW-0812">Transmembrane</keyword>
<keyword evidence="4" id="KW-1185">Reference proteome</keyword>
<accession>B9RGE9</accession>
<evidence type="ECO:0000259" key="2">
    <source>
        <dbReference type="Pfam" id="PF13968"/>
    </source>
</evidence>
<protein>
    <recommendedName>
        <fullName evidence="2">DUF4220 domain-containing protein</fullName>
    </recommendedName>
</protein>
<evidence type="ECO:0000256" key="1">
    <source>
        <dbReference type="SAM" id="Phobius"/>
    </source>
</evidence>
<dbReference type="Pfam" id="PF13968">
    <property type="entry name" value="DUF4220"/>
    <property type="match status" value="1"/>
</dbReference>
<dbReference type="eggNOG" id="ENOG502QQBP">
    <property type="taxonomic scope" value="Eukaryota"/>
</dbReference>
<dbReference type="Pfam" id="PF04578">
    <property type="entry name" value="DUF594"/>
    <property type="match status" value="1"/>
</dbReference>